<sequence length="84" mass="9527">MAYSMDDAIAVYYKYMNSEGGQPLQLSQYGWEEGVDDRHYVYRDGDGDLEIRVSFVDRDGNARIEFRDGTVGEAGLFDLDSADE</sequence>
<organism evidence="1 2">
    <name type="scientific">Aquisphaera giovannonii</name>
    <dbReference type="NCBI Taxonomy" id="406548"/>
    <lineage>
        <taxon>Bacteria</taxon>
        <taxon>Pseudomonadati</taxon>
        <taxon>Planctomycetota</taxon>
        <taxon>Planctomycetia</taxon>
        <taxon>Isosphaerales</taxon>
        <taxon>Isosphaeraceae</taxon>
        <taxon>Aquisphaera</taxon>
    </lineage>
</organism>
<reference evidence="1 2" key="1">
    <citation type="submission" date="2019-08" db="EMBL/GenBank/DDBJ databases">
        <title>Deep-cultivation of Planctomycetes and their phenomic and genomic characterization uncovers novel biology.</title>
        <authorList>
            <person name="Wiegand S."/>
            <person name="Jogler M."/>
            <person name="Boedeker C."/>
            <person name="Pinto D."/>
            <person name="Vollmers J."/>
            <person name="Rivas-Marin E."/>
            <person name="Kohn T."/>
            <person name="Peeters S.H."/>
            <person name="Heuer A."/>
            <person name="Rast P."/>
            <person name="Oberbeckmann S."/>
            <person name="Bunk B."/>
            <person name="Jeske O."/>
            <person name="Meyerdierks A."/>
            <person name="Storesund J.E."/>
            <person name="Kallscheuer N."/>
            <person name="Luecker S."/>
            <person name="Lage O.M."/>
            <person name="Pohl T."/>
            <person name="Merkel B.J."/>
            <person name="Hornburger P."/>
            <person name="Mueller R.-W."/>
            <person name="Bruemmer F."/>
            <person name="Labrenz M."/>
            <person name="Spormann A.M."/>
            <person name="Op den Camp H."/>
            <person name="Overmann J."/>
            <person name="Amann R."/>
            <person name="Jetten M.S.M."/>
            <person name="Mascher T."/>
            <person name="Medema M.H."/>
            <person name="Devos D.P."/>
            <person name="Kaster A.-K."/>
            <person name="Ovreas L."/>
            <person name="Rohde M."/>
            <person name="Galperin M.Y."/>
            <person name="Jogler C."/>
        </authorList>
    </citation>
    <scope>NUCLEOTIDE SEQUENCE [LARGE SCALE GENOMIC DNA]</scope>
    <source>
        <strain evidence="1 2">OJF2</strain>
    </source>
</reference>
<dbReference type="KEGG" id="agv:OJF2_05520"/>
<dbReference type="AlphaFoldDB" id="A0A5B9VUM1"/>
<dbReference type="RefSeq" id="WP_148591005.1">
    <property type="nucleotide sequence ID" value="NZ_CP042997.1"/>
</dbReference>
<dbReference type="EMBL" id="CP042997">
    <property type="protein sequence ID" value="QEH32083.1"/>
    <property type="molecule type" value="Genomic_DNA"/>
</dbReference>
<proteinExistence type="predicted"/>
<evidence type="ECO:0000313" key="2">
    <source>
        <dbReference type="Proteomes" id="UP000324233"/>
    </source>
</evidence>
<keyword evidence="2" id="KW-1185">Reference proteome</keyword>
<evidence type="ECO:0000313" key="1">
    <source>
        <dbReference type="EMBL" id="QEH32083.1"/>
    </source>
</evidence>
<protein>
    <submittedName>
        <fullName evidence="1">Uncharacterized protein</fullName>
    </submittedName>
</protein>
<gene>
    <name evidence="1" type="ORF">OJF2_05520</name>
</gene>
<dbReference type="Proteomes" id="UP000324233">
    <property type="component" value="Chromosome"/>
</dbReference>
<accession>A0A5B9VUM1</accession>
<name>A0A5B9VUM1_9BACT</name>